<proteinExistence type="predicted"/>
<reference evidence="1 2" key="2">
    <citation type="journal article" date="2017" name="Front. Plant Sci.">
        <title>Gene Classification and Mining of Molecular Markers Useful in Red Clover (Trifolium pratense) Breeding.</title>
        <authorList>
            <person name="Istvanek J."/>
            <person name="Dluhosova J."/>
            <person name="Dluhos P."/>
            <person name="Patkova L."/>
            <person name="Nedelnik J."/>
            <person name="Repkova J."/>
        </authorList>
    </citation>
    <scope>NUCLEOTIDE SEQUENCE [LARGE SCALE GENOMIC DNA]</scope>
    <source>
        <strain evidence="2">cv. Tatra</strain>
        <tissue evidence="1">Young leaves</tissue>
    </source>
</reference>
<evidence type="ECO:0000313" key="1">
    <source>
        <dbReference type="EMBL" id="PNX78651.1"/>
    </source>
</evidence>
<comment type="caution">
    <text evidence="1">The sequence shown here is derived from an EMBL/GenBank/DDBJ whole genome shotgun (WGS) entry which is preliminary data.</text>
</comment>
<accession>A0A2K3LJD7</accession>
<protein>
    <submittedName>
        <fullName evidence="1">Uncharacterized protein</fullName>
    </submittedName>
</protein>
<name>A0A2K3LJD7_TRIPR</name>
<sequence>MSAVENEDGGGDIRGRGQGNHFCLIRLISLRKESGAEEDYLWKEKKGANGMIRE</sequence>
<dbReference type="AlphaFoldDB" id="A0A2K3LJD7"/>
<evidence type="ECO:0000313" key="2">
    <source>
        <dbReference type="Proteomes" id="UP000236291"/>
    </source>
</evidence>
<feature type="non-terminal residue" evidence="1">
    <location>
        <position position="54"/>
    </location>
</feature>
<dbReference type="Proteomes" id="UP000236291">
    <property type="component" value="Unassembled WGS sequence"/>
</dbReference>
<reference evidence="1 2" key="1">
    <citation type="journal article" date="2014" name="Am. J. Bot.">
        <title>Genome assembly and annotation for red clover (Trifolium pratense; Fabaceae).</title>
        <authorList>
            <person name="Istvanek J."/>
            <person name="Jaros M."/>
            <person name="Krenek A."/>
            <person name="Repkova J."/>
        </authorList>
    </citation>
    <scope>NUCLEOTIDE SEQUENCE [LARGE SCALE GENOMIC DNA]</scope>
    <source>
        <strain evidence="2">cv. Tatra</strain>
        <tissue evidence="1">Young leaves</tissue>
    </source>
</reference>
<gene>
    <name evidence="1" type="ORF">L195_g034629</name>
</gene>
<dbReference type="EMBL" id="ASHM01034498">
    <property type="protein sequence ID" value="PNX78651.1"/>
    <property type="molecule type" value="Genomic_DNA"/>
</dbReference>
<organism evidence="1 2">
    <name type="scientific">Trifolium pratense</name>
    <name type="common">Red clover</name>
    <dbReference type="NCBI Taxonomy" id="57577"/>
    <lineage>
        <taxon>Eukaryota</taxon>
        <taxon>Viridiplantae</taxon>
        <taxon>Streptophyta</taxon>
        <taxon>Embryophyta</taxon>
        <taxon>Tracheophyta</taxon>
        <taxon>Spermatophyta</taxon>
        <taxon>Magnoliopsida</taxon>
        <taxon>eudicotyledons</taxon>
        <taxon>Gunneridae</taxon>
        <taxon>Pentapetalae</taxon>
        <taxon>rosids</taxon>
        <taxon>fabids</taxon>
        <taxon>Fabales</taxon>
        <taxon>Fabaceae</taxon>
        <taxon>Papilionoideae</taxon>
        <taxon>50 kb inversion clade</taxon>
        <taxon>NPAAA clade</taxon>
        <taxon>Hologalegina</taxon>
        <taxon>IRL clade</taxon>
        <taxon>Trifolieae</taxon>
        <taxon>Trifolium</taxon>
    </lineage>
</organism>